<reference evidence="1 2" key="1">
    <citation type="submission" date="2009-08" db="EMBL/GenBank/DDBJ databases">
        <title>The Genome Sequence of Spizellomyces punctatus strain DAOM BR117.</title>
        <authorList>
            <consortium name="The Broad Institute Genome Sequencing Platform"/>
            <person name="Russ C."/>
            <person name="Cuomo C."/>
            <person name="Shea T."/>
            <person name="Young S.K."/>
            <person name="Zeng Q."/>
            <person name="Koehrsen M."/>
            <person name="Haas B."/>
            <person name="Borodovsky M."/>
            <person name="Guigo R."/>
            <person name="Alvarado L."/>
            <person name="Berlin A."/>
            <person name="Bochicchio J."/>
            <person name="Borenstein D."/>
            <person name="Chapman S."/>
            <person name="Chen Z."/>
            <person name="Engels R."/>
            <person name="Freedman E."/>
            <person name="Gellesch M."/>
            <person name="Goldberg J."/>
            <person name="Griggs A."/>
            <person name="Gujja S."/>
            <person name="Heiman D."/>
            <person name="Hepburn T."/>
            <person name="Howarth C."/>
            <person name="Jen D."/>
            <person name="Larson L."/>
            <person name="Lewis B."/>
            <person name="Mehta T."/>
            <person name="Park D."/>
            <person name="Pearson M."/>
            <person name="Roberts A."/>
            <person name="Saif S."/>
            <person name="Shenoy N."/>
            <person name="Sisk P."/>
            <person name="Stolte C."/>
            <person name="Sykes S."/>
            <person name="Thomson T."/>
            <person name="Walk T."/>
            <person name="White J."/>
            <person name="Yandava C."/>
            <person name="Burger G."/>
            <person name="Gray M.W."/>
            <person name="Holland P.W.H."/>
            <person name="King N."/>
            <person name="Lang F.B.F."/>
            <person name="Roger A.J."/>
            <person name="Ruiz-Trillo I."/>
            <person name="Lander E."/>
            <person name="Nusbaum C."/>
        </authorList>
    </citation>
    <scope>NUCLEOTIDE SEQUENCE [LARGE SCALE GENOMIC DNA]</scope>
    <source>
        <strain evidence="1 2">DAOM BR117</strain>
    </source>
</reference>
<accession>A0A0L0HCX0</accession>
<evidence type="ECO:0000313" key="2">
    <source>
        <dbReference type="Proteomes" id="UP000053201"/>
    </source>
</evidence>
<dbReference type="RefSeq" id="XP_016606891.1">
    <property type="nucleotide sequence ID" value="XM_016757470.1"/>
</dbReference>
<dbReference type="VEuPathDB" id="FungiDB:SPPG_09311"/>
<dbReference type="EMBL" id="KQ257459">
    <property type="protein sequence ID" value="KNC98851.1"/>
    <property type="molecule type" value="Genomic_DNA"/>
</dbReference>
<name>A0A0L0HCX0_SPIPD</name>
<proteinExistence type="predicted"/>
<evidence type="ECO:0000313" key="1">
    <source>
        <dbReference type="EMBL" id="KNC98851.1"/>
    </source>
</evidence>
<organism evidence="1 2">
    <name type="scientific">Spizellomyces punctatus (strain DAOM BR117)</name>
    <dbReference type="NCBI Taxonomy" id="645134"/>
    <lineage>
        <taxon>Eukaryota</taxon>
        <taxon>Fungi</taxon>
        <taxon>Fungi incertae sedis</taxon>
        <taxon>Chytridiomycota</taxon>
        <taxon>Chytridiomycota incertae sedis</taxon>
        <taxon>Chytridiomycetes</taxon>
        <taxon>Spizellomycetales</taxon>
        <taxon>Spizellomycetaceae</taxon>
        <taxon>Spizellomyces</taxon>
    </lineage>
</organism>
<protein>
    <recommendedName>
        <fullName evidence="3">RING-type domain-containing protein</fullName>
    </recommendedName>
</protein>
<sequence length="206" mass="22531">MDHSILIHTARGVVSPPVGTKANLVIKHFVCYGVKESQGWLVYTDDMPLPAGEYVLIGEKHPPTTSALAPEQLTWDVSDEPIFPGILVTDPLKEVRELVRALKERIAPNLALQLATLKAEMESLKLRVAHMGNGIDHLMEIVTVSAASQPTKCCSICDCSRITTLMKTCSQCNAEWCVGCYYKQIPTATGAVKCPFCTHVIAQVQI</sequence>
<dbReference type="AlphaFoldDB" id="A0A0L0HCX0"/>
<keyword evidence="2" id="KW-1185">Reference proteome</keyword>
<dbReference type="InParanoid" id="A0A0L0HCX0"/>
<dbReference type="GeneID" id="27692436"/>
<gene>
    <name evidence="1" type="ORF">SPPG_09311</name>
</gene>
<evidence type="ECO:0008006" key="3">
    <source>
        <dbReference type="Google" id="ProtNLM"/>
    </source>
</evidence>
<dbReference type="Proteomes" id="UP000053201">
    <property type="component" value="Unassembled WGS sequence"/>
</dbReference>